<gene>
    <name evidence="11" type="ORF">NMOB1V02_LOCUS8653</name>
</gene>
<feature type="domain" description="Myosin N-terminal SH3-like" evidence="10">
    <location>
        <begin position="37"/>
        <end position="87"/>
    </location>
</feature>
<dbReference type="GO" id="GO:0030139">
    <property type="term" value="C:endocytic vesicle"/>
    <property type="evidence" value="ECO:0007669"/>
    <property type="project" value="TreeGrafter"/>
</dbReference>
<protein>
    <recommendedName>
        <fullName evidence="13">Unconventional myosin-VI</fullName>
    </recommendedName>
</protein>
<dbReference type="GO" id="GO:0005886">
    <property type="term" value="C:plasma membrane"/>
    <property type="evidence" value="ECO:0007669"/>
    <property type="project" value="TreeGrafter"/>
</dbReference>
<dbReference type="EMBL" id="CAJPEX010002551">
    <property type="protein sequence ID" value="CAG0921150.1"/>
    <property type="molecule type" value="Genomic_DNA"/>
</dbReference>
<evidence type="ECO:0000256" key="7">
    <source>
        <dbReference type="PROSITE-ProRule" id="PRU00782"/>
    </source>
</evidence>
<dbReference type="PROSITE" id="PS51844">
    <property type="entry name" value="SH3_LIKE"/>
    <property type="match status" value="1"/>
</dbReference>
<dbReference type="GO" id="GO:0000146">
    <property type="term" value="F:microfilament motor activity"/>
    <property type="evidence" value="ECO:0007669"/>
    <property type="project" value="TreeGrafter"/>
</dbReference>
<dbReference type="InterPro" id="IPR036961">
    <property type="entry name" value="Kinesin_motor_dom_sf"/>
</dbReference>
<keyword evidence="4 7" id="KW-0518">Myosin</keyword>
<feature type="coiled-coil region" evidence="8">
    <location>
        <begin position="572"/>
        <end position="651"/>
    </location>
</feature>
<dbReference type="PROSITE" id="PS51456">
    <property type="entry name" value="MYOSIN_MOTOR"/>
    <property type="match status" value="1"/>
</dbReference>
<dbReference type="Gene3D" id="3.40.850.10">
    <property type="entry name" value="Kinesin motor domain"/>
    <property type="match status" value="3"/>
</dbReference>
<feature type="region of interest" description="Actin-binding" evidence="7">
    <location>
        <begin position="348"/>
        <end position="370"/>
    </location>
</feature>
<reference evidence="11" key="1">
    <citation type="submission" date="2020-11" db="EMBL/GenBank/DDBJ databases">
        <authorList>
            <person name="Tran Van P."/>
        </authorList>
    </citation>
    <scope>NUCLEOTIDE SEQUENCE</scope>
</reference>
<evidence type="ECO:0008006" key="13">
    <source>
        <dbReference type="Google" id="ProtNLM"/>
    </source>
</evidence>
<feature type="domain" description="Myosin motor" evidence="9">
    <location>
        <begin position="1"/>
        <end position="468"/>
    </location>
</feature>
<evidence type="ECO:0000256" key="3">
    <source>
        <dbReference type="ARBA" id="ARBA00022840"/>
    </source>
</evidence>
<dbReference type="GO" id="GO:0030048">
    <property type="term" value="P:actin filament-based movement"/>
    <property type="evidence" value="ECO:0007669"/>
    <property type="project" value="TreeGrafter"/>
</dbReference>
<dbReference type="SMART" id="SM00242">
    <property type="entry name" value="MYSc"/>
    <property type="match status" value="1"/>
</dbReference>
<accession>A0A7R9GH65</accession>
<dbReference type="CDD" id="cd21958">
    <property type="entry name" value="MyUb_Myo6"/>
    <property type="match status" value="1"/>
</dbReference>
<name>A0A7R9GH65_9CRUS</name>
<dbReference type="Proteomes" id="UP000678499">
    <property type="component" value="Unassembled WGS sequence"/>
</dbReference>
<evidence type="ECO:0000259" key="10">
    <source>
        <dbReference type="PROSITE" id="PS51844"/>
    </source>
</evidence>
<dbReference type="AlphaFoldDB" id="A0A7R9GH65"/>
<organism evidence="11">
    <name type="scientific">Notodromas monacha</name>
    <dbReference type="NCBI Taxonomy" id="399045"/>
    <lineage>
        <taxon>Eukaryota</taxon>
        <taxon>Metazoa</taxon>
        <taxon>Ecdysozoa</taxon>
        <taxon>Arthropoda</taxon>
        <taxon>Crustacea</taxon>
        <taxon>Oligostraca</taxon>
        <taxon>Ostracoda</taxon>
        <taxon>Podocopa</taxon>
        <taxon>Podocopida</taxon>
        <taxon>Cypridocopina</taxon>
        <taxon>Cypridoidea</taxon>
        <taxon>Cyprididae</taxon>
        <taxon>Notodromas</taxon>
    </lineage>
</organism>
<evidence type="ECO:0000256" key="2">
    <source>
        <dbReference type="ARBA" id="ARBA00022741"/>
    </source>
</evidence>
<evidence type="ECO:0000313" key="11">
    <source>
        <dbReference type="EMBL" id="CAD7280998.1"/>
    </source>
</evidence>
<keyword evidence="8" id="KW-0175">Coiled coil</keyword>
<keyword evidence="2" id="KW-0547">Nucleotide-binding</keyword>
<dbReference type="Gene3D" id="1.20.58.530">
    <property type="match status" value="1"/>
</dbReference>
<dbReference type="InterPro" id="IPR001609">
    <property type="entry name" value="Myosin_head_motor_dom-like"/>
</dbReference>
<dbReference type="PANTHER" id="PTHR13140">
    <property type="entry name" value="MYOSIN"/>
    <property type="match status" value="1"/>
</dbReference>
<dbReference type="Gene3D" id="1.20.120.720">
    <property type="entry name" value="Myosin VI head, motor domain, U50 subdomain"/>
    <property type="match status" value="2"/>
</dbReference>
<dbReference type="InterPro" id="IPR004009">
    <property type="entry name" value="SH3_Myosin"/>
</dbReference>
<dbReference type="InterPro" id="IPR027417">
    <property type="entry name" value="P-loop_NTPase"/>
</dbReference>
<dbReference type="Pfam" id="PF00063">
    <property type="entry name" value="Myosin_head"/>
    <property type="match status" value="2"/>
</dbReference>
<dbReference type="InterPro" id="IPR049016">
    <property type="entry name" value="MYO6_lever"/>
</dbReference>
<dbReference type="InterPro" id="IPR032412">
    <property type="entry name" value="Myosin-VI_CBD"/>
</dbReference>
<dbReference type="PANTHER" id="PTHR13140:SF745">
    <property type="entry name" value="UNCONVENTIONAL MYOSIN-VI"/>
    <property type="match status" value="1"/>
</dbReference>
<evidence type="ECO:0000313" key="12">
    <source>
        <dbReference type="Proteomes" id="UP000678499"/>
    </source>
</evidence>
<dbReference type="Pfam" id="PF21521">
    <property type="entry name" value="MYO6_lever"/>
    <property type="match status" value="1"/>
</dbReference>
<dbReference type="Gene3D" id="6.10.250.2980">
    <property type="match status" value="1"/>
</dbReference>
<dbReference type="InterPro" id="IPR008989">
    <property type="entry name" value="Myosin_S1_N"/>
</dbReference>
<evidence type="ECO:0000256" key="5">
    <source>
        <dbReference type="ARBA" id="ARBA00023175"/>
    </source>
</evidence>
<sequence>MVSPDSPGMYLKCCDRNTRKTVPEMVSPDSPGMIGVIDNQPVWVEDPTHGFVLGKIVDLGSKEARVQLIGCSKLSNCPYDRIFPAEDGDKDVEDNSDKAFRDMKVLSQSQSMIVSGESGAGKTESTKYILRYLCETGGYAAGPIEQRILDGLAFRTMQTACGDVINVPLKPREAASARDALAKSMYSRLFDNIVSRINASIPFQTSAFYIGVLDIAGFELVEDKMGVIDLLNEEGKLPKPDACHFTAAVHKNLHGHFRLELPRCSKLRQHRELRDDEGFIIRHFAGAVCYETAQFIEKNNDALHSSLEALVCEAKNHFLKSLFETVDQPKRSGKLNYVSVASKFRGQLNELMEKLQSTGTSFIRCIKPNGKMAPKDFDGGGILSQLQCAGMGSVLKLMQQGYPSRTGFQSLHEMYKQYLPGKLARLDARLFCKALFKALGLNDTDFKFGVSKVFFRAGKFAEFDQMLKSDPENLAALVDRVKQWLLRSRWKKVQWGAIMKSTKINLDHMQRIASELKANRENSLSIVANLDRNLMAAITKIKTDDKILRSTIEADYVEIVTRVNKELILLDKKLEQQKTAEEQEKLRRIQEQMEADRKREEEEKLRVAEEATMKRKKSQIEVQRRLEEEEARQLEALAVKAEAERETIAARHRLNTTQFASMSVEERYRFRYLLLSNRSVVNLVLAALALERNSNRSLYPQDEEVAANQWGSGAASPVKTDPTKYDLTKWKYSDLRDAINTSCDVDLLEACREEFHRRLKVYHSWKAKNKKRIEAMGHQRAPQSVLDSAMRAAGASGSSGTVSRGTGKQRYFRIPFVRPVGDEARAELAAVTGGRKGWWYAHFDGPYVARQMELHDHRSPVLLLAGKDDVHMCELTLEETGLTRKKGAEILEEEFEKEWRNHGGLPYTRPSVLLLVAAVGFRVKKASPAGSHSDRLPNHVCGGSWHSASSLLDLVERISSYEEPQHQTRATRPHVGGATVDAWGEGNTPAEGGLTRQTAMNPWHTGGAMRKPPPTFLAQSRRPAVPPRCRRVTRLRTGVAQMCLICGRRNFLPE</sequence>
<keyword evidence="3" id="KW-0067">ATP-binding</keyword>
<evidence type="ECO:0000256" key="8">
    <source>
        <dbReference type="SAM" id="Coils"/>
    </source>
</evidence>
<keyword evidence="12" id="KW-1185">Reference proteome</keyword>
<dbReference type="Gene3D" id="2.30.30.360">
    <property type="entry name" value="Myosin S1 fragment, N-terminal"/>
    <property type="match status" value="1"/>
</dbReference>
<proteinExistence type="inferred from homology"/>
<dbReference type="Gene3D" id="3.30.70.1590">
    <property type="match status" value="1"/>
</dbReference>
<dbReference type="Pfam" id="PF16521">
    <property type="entry name" value="Myosin-VI_CBD"/>
    <property type="match status" value="1"/>
</dbReference>
<comment type="caution">
    <text evidence="7">Lacks conserved residue(s) required for the propagation of feature annotation.</text>
</comment>
<evidence type="ECO:0000256" key="1">
    <source>
        <dbReference type="ARBA" id="ARBA00008314"/>
    </source>
</evidence>
<comment type="similarity">
    <text evidence="1 7">Belongs to the TRAFAC class myosin-kinesin ATPase superfamily. Myosin family.</text>
</comment>
<dbReference type="GO" id="GO:0016459">
    <property type="term" value="C:myosin complex"/>
    <property type="evidence" value="ECO:0007669"/>
    <property type="project" value="UniProtKB-KW"/>
</dbReference>
<keyword evidence="5" id="KW-0505">Motor protein</keyword>
<evidence type="ECO:0000259" key="9">
    <source>
        <dbReference type="PROSITE" id="PS51456"/>
    </source>
</evidence>
<evidence type="ECO:0000256" key="4">
    <source>
        <dbReference type="ARBA" id="ARBA00023123"/>
    </source>
</evidence>
<dbReference type="GO" id="GO:0005524">
    <property type="term" value="F:ATP binding"/>
    <property type="evidence" value="ECO:0007669"/>
    <property type="project" value="UniProtKB-KW"/>
</dbReference>
<dbReference type="GO" id="GO:0051015">
    <property type="term" value="F:actin filament binding"/>
    <property type="evidence" value="ECO:0007669"/>
    <property type="project" value="InterPro"/>
</dbReference>
<dbReference type="EMBL" id="OA884588">
    <property type="protein sequence ID" value="CAD7280998.1"/>
    <property type="molecule type" value="Genomic_DNA"/>
</dbReference>
<evidence type="ECO:0000256" key="6">
    <source>
        <dbReference type="ARBA" id="ARBA00023203"/>
    </source>
</evidence>
<dbReference type="SUPFAM" id="SSF52540">
    <property type="entry name" value="P-loop containing nucleoside triphosphate hydrolases"/>
    <property type="match status" value="1"/>
</dbReference>
<dbReference type="OrthoDB" id="6108017at2759"/>
<keyword evidence="6 7" id="KW-0009">Actin-binding</keyword>
<dbReference type="GO" id="GO:0007015">
    <property type="term" value="P:actin filament organization"/>
    <property type="evidence" value="ECO:0007669"/>
    <property type="project" value="TreeGrafter"/>
</dbReference>